<dbReference type="GO" id="GO:0009638">
    <property type="term" value="P:phototropism"/>
    <property type="evidence" value="ECO:0007669"/>
    <property type="project" value="InterPro"/>
</dbReference>
<accession>A0A7J6I6F8</accession>
<dbReference type="OrthoDB" id="1916150at2759"/>
<dbReference type="AlphaFoldDB" id="A0A7J6I6F8"/>
<feature type="region of interest" description="Disordered" evidence="1">
    <location>
        <begin position="90"/>
        <end position="110"/>
    </location>
</feature>
<feature type="region of interest" description="Disordered" evidence="1">
    <location>
        <begin position="459"/>
        <end position="489"/>
    </location>
</feature>
<dbReference type="Proteomes" id="UP000583929">
    <property type="component" value="Unassembled WGS sequence"/>
</dbReference>
<feature type="compositionally biased region" description="Polar residues" evidence="1">
    <location>
        <begin position="90"/>
        <end position="99"/>
    </location>
</feature>
<organism evidence="2 3">
    <name type="scientific">Cannabis sativa</name>
    <name type="common">Hemp</name>
    <name type="synonym">Marijuana</name>
    <dbReference type="NCBI Taxonomy" id="3483"/>
    <lineage>
        <taxon>Eukaryota</taxon>
        <taxon>Viridiplantae</taxon>
        <taxon>Streptophyta</taxon>
        <taxon>Embryophyta</taxon>
        <taxon>Tracheophyta</taxon>
        <taxon>Spermatophyta</taxon>
        <taxon>Magnoliopsida</taxon>
        <taxon>eudicotyledons</taxon>
        <taxon>Gunneridae</taxon>
        <taxon>Pentapetalae</taxon>
        <taxon>rosids</taxon>
        <taxon>fabids</taxon>
        <taxon>Rosales</taxon>
        <taxon>Cannabaceae</taxon>
        <taxon>Cannabis</taxon>
    </lineage>
</organism>
<name>A0A7J6I6F8_CANSA</name>
<proteinExistence type="predicted"/>
<evidence type="ECO:0000313" key="3">
    <source>
        <dbReference type="Proteomes" id="UP000583929"/>
    </source>
</evidence>
<reference evidence="2 3" key="1">
    <citation type="journal article" date="2020" name="bioRxiv">
        <title>Sequence and annotation of 42 cannabis genomes reveals extensive copy number variation in cannabinoid synthesis and pathogen resistance genes.</title>
        <authorList>
            <person name="Mckernan K.J."/>
            <person name="Helbert Y."/>
            <person name="Kane L.T."/>
            <person name="Ebling H."/>
            <person name="Zhang L."/>
            <person name="Liu B."/>
            <person name="Eaton Z."/>
            <person name="Mclaughlin S."/>
            <person name="Kingan S."/>
            <person name="Baybayan P."/>
            <person name="Concepcion G."/>
            <person name="Jordan M."/>
            <person name="Riva A."/>
            <person name="Barbazuk W."/>
            <person name="Harkins T."/>
        </authorList>
    </citation>
    <scope>NUCLEOTIDE SEQUENCE [LARGE SCALE GENOMIC DNA]</scope>
    <source>
        <strain evidence="3">cv. Jamaican Lion 4</strain>
        <tissue evidence="2">Leaf</tissue>
    </source>
</reference>
<sequence>MVTLTSTRNIEASFPPYLITNHEKLGRRKEDDEEIGVFGAEKYFNGVINEDASSRISSISSVRSYDINHHHKNNGDHRQIHQRVPDIEQIQSKIHPSTPSVRSESSWNSRSMLLQNSEKKLNSSRSKSSKMNRMKFLASLGCSCSDKDSVDTKDAGEISFNNNNNHPSYENAIRKPNLVSSIRPSMDLADAINQMNRTPAKIEKARSCDFPCQEGSSSFRSTKSPSGLLTNAPPMIKSPFLGRAEINLCKSPEVFGSSSSLTVLEKGNKTMSFDRRPTMMSWDHTMPQPEEIVFPTGGITHHDSGSDASSDLFEIDSMTGKTNPFRARRLSDDTASSCMTPTHGYAPSEASIQWSVVTASAADYSAMSDCEETTTVRPHTTSRKVLSAKARILDAEIMHRRRSSTSTLLGCKNHKAVNVARDAYIGSPKMMNYEAGRMPFKSDSPTKFQSEVNNNFTDFNSRVGHHSFSTRSPIPRLHSPRNSHLLHIQ</sequence>
<dbReference type="EMBL" id="JAATIQ010000007">
    <property type="protein sequence ID" value="KAF4402608.1"/>
    <property type="molecule type" value="Genomic_DNA"/>
</dbReference>
<dbReference type="InterPro" id="IPR039615">
    <property type="entry name" value="PKS"/>
</dbReference>
<protein>
    <submittedName>
        <fullName evidence="2">Uncharacterized protein</fullName>
    </submittedName>
</protein>
<accession>A0A803QQH1</accession>
<evidence type="ECO:0000256" key="1">
    <source>
        <dbReference type="SAM" id="MobiDB-lite"/>
    </source>
</evidence>
<feature type="compositionally biased region" description="Low complexity" evidence="1">
    <location>
        <begin position="100"/>
        <end position="110"/>
    </location>
</feature>
<dbReference type="PANTHER" id="PTHR33781:SF4">
    <property type="entry name" value="PROTEIN PHYTOCHROME KINASE SUBSTRATE 1"/>
    <property type="match status" value="1"/>
</dbReference>
<dbReference type="PANTHER" id="PTHR33781">
    <property type="entry name" value="PROTEIN PHYTOCHROME KINASE SUBSTRATE 1-RELATED"/>
    <property type="match status" value="1"/>
</dbReference>
<dbReference type="OMA" id="WDAIVPK"/>
<keyword evidence="3" id="KW-1185">Reference proteome</keyword>
<evidence type="ECO:0000313" key="2">
    <source>
        <dbReference type="EMBL" id="KAF4402608.1"/>
    </source>
</evidence>
<gene>
    <name evidence="2" type="ORF">G4B88_012393</name>
</gene>
<comment type="caution">
    <text evidence="2">The sequence shown here is derived from an EMBL/GenBank/DDBJ whole genome shotgun (WGS) entry which is preliminary data.</text>
</comment>